<dbReference type="InterPro" id="IPR045518">
    <property type="entry name" value="2EXR"/>
</dbReference>
<dbReference type="AlphaFoldDB" id="A0A2T3AWT2"/>
<evidence type="ECO:0000313" key="2">
    <source>
        <dbReference type="EMBL" id="PSS13090.1"/>
    </source>
</evidence>
<dbReference type="InParanoid" id="A0A2T3AWT2"/>
<reference evidence="2 3" key="1">
    <citation type="journal article" date="2018" name="New Phytol.">
        <title>Comparative genomics and transcriptomics depict ericoid mycorrhizal fungi as versatile saprotrophs and plant mutualists.</title>
        <authorList>
            <person name="Martino E."/>
            <person name="Morin E."/>
            <person name="Grelet G.A."/>
            <person name="Kuo A."/>
            <person name="Kohler A."/>
            <person name="Daghino S."/>
            <person name="Barry K.W."/>
            <person name="Cichocki N."/>
            <person name="Clum A."/>
            <person name="Dockter R.B."/>
            <person name="Hainaut M."/>
            <person name="Kuo R.C."/>
            <person name="LaButti K."/>
            <person name="Lindahl B.D."/>
            <person name="Lindquist E.A."/>
            <person name="Lipzen A."/>
            <person name="Khouja H.R."/>
            <person name="Magnuson J."/>
            <person name="Murat C."/>
            <person name="Ohm R.A."/>
            <person name="Singer S.W."/>
            <person name="Spatafora J.W."/>
            <person name="Wang M."/>
            <person name="Veneault-Fourrey C."/>
            <person name="Henrissat B."/>
            <person name="Grigoriev I.V."/>
            <person name="Martin F.M."/>
            <person name="Perotto S."/>
        </authorList>
    </citation>
    <scope>NUCLEOTIDE SEQUENCE [LARGE SCALE GENOMIC DNA]</scope>
    <source>
        <strain evidence="2 3">ATCC 22711</strain>
    </source>
</reference>
<dbReference type="GeneID" id="36573973"/>
<feature type="domain" description="2EXR" evidence="1">
    <location>
        <begin position="125"/>
        <end position="221"/>
    </location>
</feature>
<dbReference type="EMBL" id="KZ679014">
    <property type="protein sequence ID" value="PSS13090.1"/>
    <property type="molecule type" value="Genomic_DNA"/>
</dbReference>
<keyword evidence="3" id="KW-1185">Reference proteome</keyword>
<evidence type="ECO:0000259" key="1">
    <source>
        <dbReference type="Pfam" id="PF20150"/>
    </source>
</evidence>
<protein>
    <recommendedName>
        <fullName evidence="1">2EXR domain-containing protein</fullName>
    </recommendedName>
</protein>
<dbReference type="Proteomes" id="UP000241818">
    <property type="component" value="Unassembled WGS sequence"/>
</dbReference>
<organism evidence="2 3">
    <name type="scientific">Amorphotheca resinae ATCC 22711</name>
    <dbReference type="NCBI Taxonomy" id="857342"/>
    <lineage>
        <taxon>Eukaryota</taxon>
        <taxon>Fungi</taxon>
        <taxon>Dikarya</taxon>
        <taxon>Ascomycota</taxon>
        <taxon>Pezizomycotina</taxon>
        <taxon>Leotiomycetes</taxon>
        <taxon>Helotiales</taxon>
        <taxon>Amorphothecaceae</taxon>
        <taxon>Amorphotheca</taxon>
    </lineage>
</organism>
<gene>
    <name evidence="2" type="ORF">M430DRAFT_29650</name>
</gene>
<proteinExistence type="predicted"/>
<dbReference type="RefSeq" id="XP_024719081.1">
    <property type="nucleotide sequence ID" value="XM_024865892.1"/>
</dbReference>
<name>A0A2T3AWT2_AMORE</name>
<sequence length="377" mass="42616">MFSQQNMSESEIIEKLKERGMTGLDLSLPTIIIRHKASNVGQAQAVVLQAYERLSSTAIASVDPAGVDKYHYHHAPAPITKIVTTEGSSLKITDNTGRVLMIAKSSTFLPITYQMRRFTTTAPSFTLFPLLPREIRHEIWALSAAPRVLVANESYASPPIVDSDGVEHRRDFRVFVIRPSVTEASGEAAEFLRAMGVYKHVCYQVCGRKRSFLFNPETDLLEVSTELNRIGWPPGLTLDEVLYRTEKSSSLSVIKRLALQLPHFENSFPWSVLSMEGMTSLQELYVWGFIVAAERERPFDIRLEFVDLEGDRDELCPAFPSPEGFRLYGIPAMLAVCEFVVKPDEQQHLFDLWMLIGRGLRSSPCFPDRVTLNLRYV</sequence>
<evidence type="ECO:0000313" key="3">
    <source>
        <dbReference type="Proteomes" id="UP000241818"/>
    </source>
</evidence>
<dbReference type="Pfam" id="PF20150">
    <property type="entry name" value="2EXR"/>
    <property type="match status" value="1"/>
</dbReference>
<accession>A0A2T3AWT2</accession>